<keyword evidence="2" id="KW-0963">Cytoplasm</keyword>
<dbReference type="InterPro" id="IPR001789">
    <property type="entry name" value="Sig_transdc_resp-reg_receiver"/>
</dbReference>
<dbReference type="Gene3D" id="6.10.250.690">
    <property type="match status" value="1"/>
</dbReference>
<evidence type="ECO:0000256" key="6">
    <source>
        <dbReference type="ARBA" id="ARBA00023125"/>
    </source>
</evidence>
<sequence length="242" mass="27577">MSELLHLLVVDDDLDMRQLLSDALSASGYHVHSAANGREMKLALAQHSIALIILDLRLEREDGLTLARELRKSSAVPIMMLTGKGDETDRILSLELAADDFLMKPFNIRELLARVHALLRRSRPASEAEGSSFSGEQCLAFGDWILDLERRELRTRAGERKDLTYAEFNLLEAFVRAPARVWTREQLLEHSRGLDATVYDRTVDVLILRLRRKIEPNPRQPRYIRTERGVGYIFSAEVSRLG</sequence>
<evidence type="ECO:0000259" key="10">
    <source>
        <dbReference type="PROSITE" id="PS50110"/>
    </source>
</evidence>
<evidence type="ECO:0000313" key="12">
    <source>
        <dbReference type="EMBL" id="TGG90422.1"/>
    </source>
</evidence>
<dbReference type="SUPFAM" id="SSF52172">
    <property type="entry name" value="CheY-like"/>
    <property type="match status" value="1"/>
</dbReference>
<dbReference type="PROSITE" id="PS51755">
    <property type="entry name" value="OMPR_PHOB"/>
    <property type="match status" value="1"/>
</dbReference>
<dbReference type="PROSITE" id="PS50110">
    <property type="entry name" value="RESPONSE_REGULATORY"/>
    <property type="match status" value="1"/>
</dbReference>
<dbReference type="GO" id="GO:0006355">
    <property type="term" value="P:regulation of DNA-templated transcription"/>
    <property type="evidence" value="ECO:0007669"/>
    <property type="project" value="InterPro"/>
</dbReference>
<comment type="caution">
    <text evidence="12">The sequence shown here is derived from an EMBL/GenBank/DDBJ whole genome shotgun (WGS) entry which is preliminary data.</text>
</comment>
<keyword evidence="13" id="KW-1185">Reference proteome</keyword>
<evidence type="ECO:0000256" key="8">
    <source>
        <dbReference type="PROSITE-ProRule" id="PRU00169"/>
    </source>
</evidence>
<keyword evidence="4" id="KW-0902">Two-component regulatory system</keyword>
<evidence type="ECO:0000256" key="7">
    <source>
        <dbReference type="ARBA" id="ARBA00023163"/>
    </source>
</evidence>
<evidence type="ECO:0000259" key="11">
    <source>
        <dbReference type="PROSITE" id="PS51755"/>
    </source>
</evidence>
<proteinExistence type="predicted"/>
<dbReference type="RefSeq" id="WP_135484837.1">
    <property type="nucleotide sequence ID" value="NZ_SRMF01000013.1"/>
</dbReference>
<dbReference type="PANTHER" id="PTHR48111:SF4">
    <property type="entry name" value="DNA-BINDING DUAL TRANSCRIPTIONAL REGULATOR OMPR"/>
    <property type="match status" value="1"/>
</dbReference>
<dbReference type="InterPro" id="IPR016032">
    <property type="entry name" value="Sig_transdc_resp-reg_C-effctor"/>
</dbReference>
<feature type="modified residue" description="4-aspartylphosphate" evidence="8">
    <location>
        <position position="55"/>
    </location>
</feature>
<dbReference type="Proteomes" id="UP000297475">
    <property type="component" value="Unassembled WGS sequence"/>
</dbReference>
<keyword evidence="5" id="KW-0805">Transcription regulation</keyword>
<reference evidence="12 13" key="1">
    <citation type="submission" date="2019-04" db="EMBL/GenBank/DDBJ databases">
        <title>Natronospirillum operosus gen. nov., sp. nov., a haloalkaliphilic satellite isolated from decaying biomass of laboratory culture of cyanobacterium Geitlerinema sp. and proposal of Natronospirillaceae fam. nov. and Saccharospirillaceae fam. nov.</title>
        <authorList>
            <person name="Kevbrin V."/>
            <person name="Boltyanskaya Y."/>
            <person name="Koziaeva V."/>
            <person name="Grouzdev D.S."/>
            <person name="Park M."/>
            <person name="Cho J."/>
        </authorList>
    </citation>
    <scope>NUCLEOTIDE SEQUENCE [LARGE SCALE GENOMIC DNA]</scope>
    <source>
        <strain evidence="12 13">G-116</strain>
    </source>
</reference>
<dbReference type="InterPro" id="IPR001867">
    <property type="entry name" value="OmpR/PhoB-type_DNA-bd"/>
</dbReference>
<evidence type="ECO:0000313" key="13">
    <source>
        <dbReference type="Proteomes" id="UP000297475"/>
    </source>
</evidence>
<dbReference type="InterPro" id="IPR039420">
    <property type="entry name" value="WalR-like"/>
</dbReference>
<protein>
    <submittedName>
        <fullName evidence="12">Response regulator</fullName>
    </submittedName>
</protein>
<dbReference type="EMBL" id="SRMF01000013">
    <property type="protein sequence ID" value="TGG90422.1"/>
    <property type="molecule type" value="Genomic_DNA"/>
</dbReference>
<dbReference type="SUPFAM" id="SSF46894">
    <property type="entry name" value="C-terminal effector domain of the bipartite response regulators"/>
    <property type="match status" value="1"/>
</dbReference>
<evidence type="ECO:0000256" key="5">
    <source>
        <dbReference type="ARBA" id="ARBA00023015"/>
    </source>
</evidence>
<dbReference type="Gene3D" id="3.40.50.2300">
    <property type="match status" value="1"/>
</dbReference>
<keyword evidence="7" id="KW-0804">Transcription</keyword>
<dbReference type="Pfam" id="PF00486">
    <property type="entry name" value="Trans_reg_C"/>
    <property type="match status" value="1"/>
</dbReference>
<accession>A0A4Z0W9E5</accession>
<feature type="DNA-binding region" description="OmpR/PhoB-type" evidence="9">
    <location>
        <begin position="136"/>
        <end position="236"/>
    </location>
</feature>
<gene>
    <name evidence="12" type="ORF">E4656_18665</name>
</gene>
<organism evidence="12 13">
    <name type="scientific">Natronospirillum operosum</name>
    <dbReference type="NCBI Taxonomy" id="2759953"/>
    <lineage>
        <taxon>Bacteria</taxon>
        <taxon>Pseudomonadati</taxon>
        <taxon>Pseudomonadota</taxon>
        <taxon>Gammaproteobacteria</taxon>
        <taxon>Oceanospirillales</taxon>
        <taxon>Natronospirillaceae</taxon>
        <taxon>Natronospirillum</taxon>
    </lineage>
</organism>
<comment type="subcellular location">
    <subcellularLocation>
        <location evidence="1">Cytoplasm</location>
    </subcellularLocation>
</comment>
<dbReference type="Pfam" id="PF00072">
    <property type="entry name" value="Response_reg"/>
    <property type="match status" value="1"/>
</dbReference>
<keyword evidence="6 9" id="KW-0238">DNA-binding</keyword>
<evidence type="ECO:0000256" key="1">
    <source>
        <dbReference type="ARBA" id="ARBA00004496"/>
    </source>
</evidence>
<dbReference type="PANTHER" id="PTHR48111">
    <property type="entry name" value="REGULATOR OF RPOS"/>
    <property type="match status" value="1"/>
</dbReference>
<dbReference type="CDD" id="cd00383">
    <property type="entry name" value="trans_reg_C"/>
    <property type="match status" value="1"/>
</dbReference>
<evidence type="ECO:0000256" key="3">
    <source>
        <dbReference type="ARBA" id="ARBA00022553"/>
    </source>
</evidence>
<dbReference type="GO" id="GO:0000976">
    <property type="term" value="F:transcription cis-regulatory region binding"/>
    <property type="evidence" value="ECO:0007669"/>
    <property type="project" value="TreeGrafter"/>
</dbReference>
<dbReference type="SMART" id="SM00448">
    <property type="entry name" value="REC"/>
    <property type="match status" value="1"/>
</dbReference>
<dbReference type="SMART" id="SM00862">
    <property type="entry name" value="Trans_reg_C"/>
    <property type="match status" value="1"/>
</dbReference>
<keyword evidence="3 8" id="KW-0597">Phosphoprotein</keyword>
<evidence type="ECO:0000256" key="4">
    <source>
        <dbReference type="ARBA" id="ARBA00023012"/>
    </source>
</evidence>
<dbReference type="GO" id="GO:0032993">
    <property type="term" value="C:protein-DNA complex"/>
    <property type="evidence" value="ECO:0007669"/>
    <property type="project" value="TreeGrafter"/>
</dbReference>
<dbReference type="FunFam" id="1.10.10.10:FF:000099">
    <property type="entry name" value="Two-component system response regulator TorR"/>
    <property type="match status" value="1"/>
</dbReference>
<evidence type="ECO:0000256" key="9">
    <source>
        <dbReference type="PROSITE-ProRule" id="PRU01091"/>
    </source>
</evidence>
<dbReference type="GO" id="GO:0005829">
    <property type="term" value="C:cytosol"/>
    <property type="evidence" value="ECO:0007669"/>
    <property type="project" value="TreeGrafter"/>
</dbReference>
<dbReference type="Gene3D" id="1.10.10.10">
    <property type="entry name" value="Winged helix-like DNA-binding domain superfamily/Winged helix DNA-binding domain"/>
    <property type="match status" value="1"/>
</dbReference>
<dbReference type="GO" id="GO:0000156">
    <property type="term" value="F:phosphorelay response regulator activity"/>
    <property type="evidence" value="ECO:0007669"/>
    <property type="project" value="TreeGrafter"/>
</dbReference>
<dbReference type="InterPro" id="IPR011006">
    <property type="entry name" value="CheY-like_superfamily"/>
</dbReference>
<evidence type="ECO:0000256" key="2">
    <source>
        <dbReference type="ARBA" id="ARBA00022490"/>
    </source>
</evidence>
<name>A0A4Z0W9E5_9GAMM</name>
<feature type="domain" description="OmpR/PhoB-type" evidence="11">
    <location>
        <begin position="136"/>
        <end position="236"/>
    </location>
</feature>
<feature type="domain" description="Response regulatory" evidence="10">
    <location>
        <begin position="6"/>
        <end position="119"/>
    </location>
</feature>
<dbReference type="AlphaFoldDB" id="A0A4Z0W9E5"/>
<dbReference type="InterPro" id="IPR036388">
    <property type="entry name" value="WH-like_DNA-bd_sf"/>
</dbReference>
<dbReference type="OrthoDB" id="9802426at2"/>